<dbReference type="PRINTS" id="PR00237">
    <property type="entry name" value="GPCRRHODOPSN"/>
</dbReference>
<keyword evidence="3 9" id="KW-0812">Transmembrane</keyword>
<feature type="transmembrane region" description="Helical" evidence="10">
    <location>
        <begin position="252"/>
        <end position="278"/>
    </location>
</feature>
<keyword evidence="5 9" id="KW-0297">G-protein coupled receptor</keyword>
<protein>
    <recommendedName>
        <fullName evidence="11">G-protein coupled receptors family 1 profile domain-containing protein</fullName>
    </recommendedName>
</protein>
<dbReference type="GO" id="GO:0004930">
    <property type="term" value="F:G protein-coupled receptor activity"/>
    <property type="evidence" value="ECO:0007669"/>
    <property type="project" value="UniProtKB-KW"/>
</dbReference>
<accession>A0A8T2NSG5</accession>
<feature type="transmembrane region" description="Helical" evidence="10">
    <location>
        <begin position="80"/>
        <end position="98"/>
    </location>
</feature>
<dbReference type="PRINTS" id="PR01157">
    <property type="entry name" value="P2YPURNOCPTR"/>
</dbReference>
<dbReference type="Proteomes" id="UP000824540">
    <property type="component" value="Unassembled WGS sequence"/>
</dbReference>
<dbReference type="PROSITE" id="PS50262">
    <property type="entry name" value="G_PROTEIN_RECEP_F1_2"/>
    <property type="match status" value="1"/>
</dbReference>
<feature type="transmembrane region" description="Helical" evidence="10">
    <location>
        <begin position="6"/>
        <end position="28"/>
    </location>
</feature>
<dbReference type="EMBL" id="JAFBMS010000022">
    <property type="protein sequence ID" value="KAG9343873.1"/>
    <property type="molecule type" value="Genomic_DNA"/>
</dbReference>
<dbReference type="AlphaFoldDB" id="A0A8T2NSG5"/>
<feature type="transmembrane region" description="Helical" evidence="10">
    <location>
        <begin position="166"/>
        <end position="193"/>
    </location>
</feature>
<name>A0A8T2NSG5_9TELE</name>
<feature type="transmembrane region" description="Helical" evidence="10">
    <location>
        <begin position="213"/>
        <end position="232"/>
    </location>
</feature>
<evidence type="ECO:0000259" key="11">
    <source>
        <dbReference type="PROSITE" id="PS50262"/>
    </source>
</evidence>
<evidence type="ECO:0000313" key="12">
    <source>
        <dbReference type="EMBL" id="KAG9343873.1"/>
    </source>
</evidence>
<sequence>MRYYLTTMYTLEFCLGFLGNLIVILGYIFCLKKWMSINVYLFNLTVSDMVFLCTLPRLVHNYIQQDREETSPYFCIINRLILHLNLYSNILFMLWVSVDRYLLILNPFRQHVLLRRTTAIWVSVFTWVIVCVQMGPLTHLMIQDQQKSNWTKCNDFSSLNGTHINLVYSLTLTVIGYILPLLAMSFTTCRIALFLKAQEGIVENGAGRYRKTVQVVAAATAMFFALYTPYHVMLNVRIASRLWNGFPICKVVYIEGAFIITRPILFAHSVINPIFYFLMGDNFRELLLGKLKMLTQRHLSRNMSFTM</sequence>
<dbReference type="OrthoDB" id="9927220at2759"/>
<dbReference type="PROSITE" id="PS00237">
    <property type="entry name" value="G_PROTEIN_RECEP_F1_1"/>
    <property type="match status" value="1"/>
</dbReference>
<dbReference type="InterPro" id="IPR000276">
    <property type="entry name" value="GPCR_Rhodpsn"/>
</dbReference>
<dbReference type="Pfam" id="PF00001">
    <property type="entry name" value="7tm_1"/>
    <property type="match status" value="1"/>
</dbReference>
<evidence type="ECO:0000256" key="5">
    <source>
        <dbReference type="ARBA" id="ARBA00023040"/>
    </source>
</evidence>
<evidence type="ECO:0000256" key="3">
    <source>
        <dbReference type="ARBA" id="ARBA00022692"/>
    </source>
</evidence>
<evidence type="ECO:0000256" key="7">
    <source>
        <dbReference type="ARBA" id="ARBA00023170"/>
    </source>
</evidence>
<comment type="caution">
    <text evidence="12">The sequence shown here is derived from an EMBL/GenBank/DDBJ whole genome shotgun (WGS) entry which is preliminary data.</text>
</comment>
<dbReference type="InterPro" id="IPR017452">
    <property type="entry name" value="GPCR_Rhodpsn_7TM"/>
</dbReference>
<dbReference type="Gene3D" id="1.20.1070.10">
    <property type="entry name" value="Rhodopsin 7-helix transmembrane proteins"/>
    <property type="match status" value="1"/>
</dbReference>
<evidence type="ECO:0000256" key="8">
    <source>
        <dbReference type="ARBA" id="ARBA00023224"/>
    </source>
</evidence>
<keyword evidence="4 10" id="KW-1133">Transmembrane helix</keyword>
<dbReference type="PANTHER" id="PTHR24231:SF14">
    <property type="entry name" value="SUCCINATE RECEPTOR 1"/>
    <property type="match status" value="1"/>
</dbReference>
<comment type="similarity">
    <text evidence="9">Belongs to the G-protein coupled receptor 1 family.</text>
</comment>
<evidence type="ECO:0000256" key="9">
    <source>
        <dbReference type="RuleBase" id="RU000688"/>
    </source>
</evidence>
<comment type="subcellular location">
    <subcellularLocation>
        <location evidence="1">Cell membrane</location>
        <topology evidence="1">Multi-pass membrane protein</topology>
    </subcellularLocation>
</comment>
<proteinExistence type="inferred from homology"/>
<dbReference type="GO" id="GO:0005886">
    <property type="term" value="C:plasma membrane"/>
    <property type="evidence" value="ECO:0007669"/>
    <property type="project" value="UniProtKB-SubCell"/>
</dbReference>
<keyword evidence="6 10" id="KW-0472">Membrane</keyword>
<keyword evidence="2" id="KW-1003">Cell membrane</keyword>
<feature type="transmembrane region" description="Helical" evidence="10">
    <location>
        <begin position="119"/>
        <end position="142"/>
    </location>
</feature>
<keyword evidence="13" id="KW-1185">Reference proteome</keyword>
<gene>
    <name evidence="12" type="ORF">JZ751_013257</name>
</gene>
<evidence type="ECO:0000256" key="2">
    <source>
        <dbReference type="ARBA" id="ARBA00022475"/>
    </source>
</evidence>
<evidence type="ECO:0000256" key="1">
    <source>
        <dbReference type="ARBA" id="ARBA00004651"/>
    </source>
</evidence>
<keyword evidence="8 9" id="KW-0807">Transducer</keyword>
<evidence type="ECO:0000313" key="13">
    <source>
        <dbReference type="Proteomes" id="UP000824540"/>
    </source>
</evidence>
<dbReference type="SUPFAM" id="SSF81321">
    <property type="entry name" value="Family A G protein-coupled receptor-like"/>
    <property type="match status" value="1"/>
</dbReference>
<keyword evidence="7 9" id="KW-0675">Receptor</keyword>
<dbReference type="PANTHER" id="PTHR24231">
    <property type="entry name" value="PURINOCEPTOR-RELATED G-PROTEIN COUPLED RECEPTOR"/>
    <property type="match status" value="1"/>
</dbReference>
<feature type="domain" description="G-protein coupled receptors family 1 profile" evidence="11">
    <location>
        <begin position="19"/>
        <end position="276"/>
    </location>
</feature>
<organism evidence="12 13">
    <name type="scientific">Albula glossodonta</name>
    <name type="common">roundjaw bonefish</name>
    <dbReference type="NCBI Taxonomy" id="121402"/>
    <lineage>
        <taxon>Eukaryota</taxon>
        <taxon>Metazoa</taxon>
        <taxon>Chordata</taxon>
        <taxon>Craniata</taxon>
        <taxon>Vertebrata</taxon>
        <taxon>Euteleostomi</taxon>
        <taxon>Actinopterygii</taxon>
        <taxon>Neopterygii</taxon>
        <taxon>Teleostei</taxon>
        <taxon>Albuliformes</taxon>
        <taxon>Albulidae</taxon>
        <taxon>Albula</taxon>
    </lineage>
</organism>
<evidence type="ECO:0000256" key="6">
    <source>
        <dbReference type="ARBA" id="ARBA00023136"/>
    </source>
</evidence>
<evidence type="ECO:0000256" key="4">
    <source>
        <dbReference type="ARBA" id="ARBA00022989"/>
    </source>
</evidence>
<feature type="transmembrane region" description="Helical" evidence="10">
    <location>
        <begin position="40"/>
        <end position="60"/>
    </location>
</feature>
<evidence type="ECO:0000256" key="10">
    <source>
        <dbReference type="SAM" id="Phobius"/>
    </source>
</evidence>
<reference evidence="12" key="1">
    <citation type="thesis" date="2021" institute="BYU ScholarsArchive" country="Provo, UT, USA">
        <title>Applications of and Algorithms for Genome Assembly and Genomic Analyses with an Emphasis on Marine Teleosts.</title>
        <authorList>
            <person name="Pickett B.D."/>
        </authorList>
    </citation>
    <scope>NUCLEOTIDE SEQUENCE</scope>
    <source>
        <strain evidence="12">HI-2016</strain>
    </source>
</reference>